<name>A0A2N1PJC0_9BACT</name>
<dbReference type="EMBL" id="PGXC01000046">
    <property type="protein sequence ID" value="PKK88441.1"/>
    <property type="molecule type" value="Genomic_DNA"/>
</dbReference>
<reference evidence="9 10" key="1">
    <citation type="journal article" date="2017" name="ISME J.">
        <title>Potential for microbial H2 and metal transformations associated with novel bacteria and archaea in deep terrestrial subsurface sediments.</title>
        <authorList>
            <person name="Hernsdorf A.W."/>
            <person name="Amano Y."/>
            <person name="Miyakawa K."/>
            <person name="Ise K."/>
            <person name="Suzuki Y."/>
            <person name="Anantharaman K."/>
            <person name="Probst A."/>
            <person name="Burstein D."/>
            <person name="Thomas B.C."/>
            <person name="Banfield J.F."/>
        </authorList>
    </citation>
    <scope>NUCLEOTIDE SEQUENCE [LARGE SCALE GENOMIC DNA]</scope>
    <source>
        <strain evidence="9">HGW-Wallbacteria-1</strain>
    </source>
</reference>
<accession>A0A2N1PJC0</accession>
<dbReference type="Proteomes" id="UP000233256">
    <property type="component" value="Unassembled WGS sequence"/>
</dbReference>
<dbReference type="GO" id="GO:0006218">
    <property type="term" value="P:uridine catabolic process"/>
    <property type="evidence" value="ECO:0007669"/>
    <property type="project" value="TreeGrafter"/>
</dbReference>
<evidence type="ECO:0000313" key="10">
    <source>
        <dbReference type="Proteomes" id="UP000233256"/>
    </source>
</evidence>
<comment type="catalytic activity">
    <reaction evidence="6">
        <text>uridine + phosphate = alpha-D-ribose 1-phosphate + uracil</text>
        <dbReference type="Rhea" id="RHEA:24388"/>
        <dbReference type="ChEBI" id="CHEBI:16704"/>
        <dbReference type="ChEBI" id="CHEBI:17568"/>
        <dbReference type="ChEBI" id="CHEBI:43474"/>
        <dbReference type="ChEBI" id="CHEBI:57720"/>
        <dbReference type="EC" id="2.4.2.3"/>
    </reaction>
</comment>
<dbReference type="Gene3D" id="3.40.50.1580">
    <property type="entry name" value="Nucleoside phosphorylase domain"/>
    <property type="match status" value="1"/>
</dbReference>
<keyword evidence="5" id="KW-0808">Transferase</keyword>
<dbReference type="PANTHER" id="PTHR43691:SF11">
    <property type="entry name" value="FI09636P-RELATED"/>
    <property type="match status" value="1"/>
</dbReference>
<evidence type="ECO:0000256" key="5">
    <source>
        <dbReference type="ARBA" id="ARBA00022679"/>
    </source>
</evidence>
<keyword evidence="7" id="KW-0472">Membrane</keyword>
<dbReference type="InterPro" id="IPR010059">
    <property type="entry name" value="Uridine_phosphorylase_euk"/>
</dbReference>
<dbReference type="InterPro" id="IPR000845">
    <property type="entry name" value="Nucleoside_phosphorylase_d"/>
</dbReference>
<evidence type="ECO:0000313" key="9">
    <source>
        <dbReference type="EMBL" id="PKK88441.1"/>
    </source>
</evidence>
<evidence type="ECO:0000259" key="8">
    <source>
        <dbReference type="Pfam" id="PF01048"/>
    </source>
</evidence>
<feature type="transmembrane region" description="Helical" evidence="7">
    <location>
        <begin position="81"/>
        <end position="104"/>
    </location>
</feature>
<organism evidence="9 10">
    <name type="scientific">Candidatus Wallbacteria bacterium HGW-Wallbacteria-1</name>
    <dbReference type="NCBI Taxonomy" id="2013854"/>
    <lineage>
        <taxon>Bacteria</taxon>
        <taxon>Candidatus Walliibacteriota</taxon>
    </lineage>
</organism>
<keyword evidence="4" id="KW-0328">Glycosyltransferase</keyword>
<feature type="domain" description="Nucleoside phosphorylase" evidence="8">
    <location>
        <begin position="43"/>
        <end position="267"/>
    </location>
</feature>
<comment type="caution">
    <text evidence="9">The sequence shown here is derived from an EMBL/GenBank/DDBJ whole genome shotgun (WGS) entry which is preliminary data.</text>
</comment>
<protein>
    <recommendedName>
        <fullName evidence="3">Uridine phosphorylase</fullName>
        <ecNumber evidence="2">2.4.2.3</ecNumber>
    </recommendedName>
</protein>
<gene>
    <name evidence="9" type="ORF">CVV64_18755</name>
</gene>
<dbReference type="InterPro" id="IPR035994">
    <property type="entry name" value="Nucleoside_phosphorylase_sf"/>
</dbReference>
<evidence type="ECO:0000256" key="7">
    <source>
        <dbReference type="SAM" id="Phobius"/>
    </source>
</evidence>
<dbReference type="AlphaFoldDB" id="A0A2N1PJC0"/>
<dbReference type="GO" id="GO:0009166">
    <property type="term" value="P:nucleotide catabolic process"/>
    <property type="evidence" value="ECO:0007669"/>
    <property type="project" value="InterPro"/>
</dbReference>
<dbReference type="PROSITE" id="PS01232">
    <property type="entry name" value="PNP_UDP_1"/>
    <property type="match status" value="1"/>
</dbReference>
<evidence type="ECO:0000256" key="6">
    <source>
        <dbReference type="ARBA" id="ARBA00048447"/>
    </source>
</evidence>
<comment type="similarity">
    <text evidence="1">Belongs to the PNP/UDP phosphorylase family.</text>
</comment>
<keyword evidence="7" id="KW-0812">Transmembrane</keyword>
<evidence type="ECO:0000256" key="3">
    <source>
        <dbReference type="ARBA" id="ARBA00021980"/>
    </source>
</evidence>
<dbReference type="PANTHER" id="PTHR43691">
    <property type="entry name" value="URIDINE PHOSPHORYLASE"/>
    <property type="match status" value="1"/>
</dbReference>
<proteinExistence type="inferred from homology"/>
<evidence type="ECO:0000256" key="4">
    <source>
        <dbReference type="ARBA" id="ARBA00022676"/>
    </source>
</evidence>
<keyword evidence="7" id="KW-1133">Transmembrane helix</keyword>
<sequence length="296" mass="33186">MKRNMMNTLFLDQVMNGNVEDFWYHLGISNREPFLERMKDLRAVVVAGSGDRIRRMAHEWASRKNIAEADMIHFPKEERFVIYYVGGVLFCSHGMGMPSASIAIQELMKLVFFVKGGIEAEMDRVFWCRVGTSGGLCNPGDVIVTTEGLMSDFKPYRLIALGKETSFDSKFPENICEEIIAANEGTGINVIKGKTIGGNSFYIEQNRVDGAVCLATEAEKMEWLQKAFDLGVRNIEMEAPMIAGFLNHWGFSRFATICCALVNRMEGDQVTATPAQLGQYSLNAEAALWNYLEKTV</sequence>
<dbReference type="Pfam" id="PF01048">
    <property type="entry name" value="PNP_UDP_1"/>
    <property type="match status" value="1"/>
</dbReference>
<dbReference type="GO" id="GO:0005829">
    <property type="term" value="C:cytosol"/>
    <property type="evidence" value="ECO:0007669"/>
    <property type="project" value="TreeGrafter"/>
</dbReference>
<dbReference type="GO" id="GO:0004850">
    <property type="term" value="F:uridine phosphorylase activity"/>
    <property type="evidence" value="ECO:0007669"/>
    <property type="project" value="UniProtKB-EC"/>
</dbReference>
<dbReference type="SUPFAM" id="SSF53167">
    <property type="entry name" value="Purine and uridine phosphorylases"/>
    <property type="match status" value="1"/>
</dbReference>
<dbReference type="NCBIfam" id="TIGR01719">
    <property type="entry name" value="euk_UDPppase"/>
    <property type="match status" value="1"/>
</dbReference>
<evidence type="ECO:0000256" key="1">
    <source>
        <dbReference type="ARBA" id="ARBA00010456"/>
    </source>
</evidence>
<dbReference type="EC" id="2.4.2.3" evidence="2"/>
<dbReference type="InterPro" id="IPR018016">
    <property type="entry name" value="Nucleoside_phosphorylase_CS"/>
</dbReference>
<evidence type="ECO:0000256" key="2">
    <source>
        <dbReference type="ARBA" id="ARBA00011888"/>
    </source>
</evidence>